<sequence length="337" mass="38125">MLTVPELLDRTDVVRSHRLSVAPMLDRTDRHCRYFLRQISRRTLLYTEMIVAQAIQYGDRARLLDYDPQEHPVALQVGGDNPEWLADCARIAEDWGYDEINLNVGCPSDRVQKGQFGACLMARPEQVARCVEAMRSAASIPVTVKHRIGIDDRDSYDELKDFVRVVAESGCDRFSVHARKAWLQGLDPKQNRTIPPLRYDVVYQLKQDFLQLVIEINGGILDLNQATQHLQQVDAVMIGRAIYDNPYLLAEADAKIYGDRPAPRSRSEVVMAMLPYIEQQLSQGVRLHSITRHMLQLFHGYPGSRAWKRVLTEQGCKAGAGPDVLLSALTQVSELSS</sequence>
<dbReference type="AlphaFoldDB" id="A0AAU6R594"/>
<evidence type="ECO:0000256" key="4">
    <source>
        <dbReference type="ARBA" id="ARBA00022643"/>
    </source>
</evidence>
<dbReference type="PIRSF" id="PIRSF006621">
    <property type="entry name" value="Dus"/>
    <property type="match status" value="1"/>
</dbReference>
<proteinExistence type="inferred from homology"/>
<dbReference type="Gene3D" id="1.20.120.1460">
    <property type="match status" value="1"/>
</dbReference>
<comment type="catalytic activity">
    <reaction evidence="10">
        <text>5,6-dihydrouridine(20a) in tRNA + NAD(+) = uridine(20a) in tRNA + NADH + H(+)</text>
        <dbReference type="Rhea" id="RHEA:53348"/>
        <dbReference type="Rhea" id="RHEA-COMP:13535"/>
        <dbReference type="Rhea" id="RHEA-COMP:13536"/>
        <dbReference type="ChEBI" id="CHEBI:15378"/>
        <dbReference type="ChEBI" id="CHEBI:57540"/>
        <dbReference type="ChEBI" id="CHEBI:57945"/>
        <dbReference type="ChEBI" id="CHEBI:65315"/>
        <dbReference type="ChEBI" id="CHEBI:74443"/>
    </reaction>
</comment>
<feature type="binding site" evidence="10 13">
    <location>
        <begin position="239"/>
        <end position="240"/>
    </location>
    <ligand>
        <name>FMN</name>
        <dbReference type="ChEBI" id="CHEBI:58210"/>
    </ligand>
</feature>
<evidence type="ECO:0000256" key="9">
    <source>
        <dbReference type="ARBA" id="ARBA00058013"/>
    </source>
</evidence>
<keyword evidence="3 10" id="KW-0285">Flavoprotein</keyword>
<dbReference type="FunFam" id="3.20.20.70:FF:000083">
    <property type="entry name" value="tRNA-dihydrouridine(20/20a) synthase"/>
    <property type="match status" value="1"/>
</dbReference>
<feature type="binding site" evidence="10 13">
    <location>
        <begin position="217"/>
        <end position="219"/>
    </location>
    <ligand>
        <name>FMN</name>
        <dbReference type="ChEBI" id="CHEBI:58210"/>
    </ligand>
</feature>
<evidence type="ECO:0000256" key="13">
    <source>
        <dbReference type="PIRSR" id="PIRSR006621-2"/>
    </source>
</evidence>
<feature type="active site" description="Proton donor" evidence="10 12">
    <location>
        <position position="106"/>
    </location>
</feature>
<comment type="function">
    <text evidence="9 10">Catalyzes the synthesis of 5,6-dihydrouridine (D), a modified base found in the D-loop of most tRNAs, via the reduction of the C5-C6 double bond in target uridines. Specifically modifies U20 and U20a in tRNAs.</text>
</comment>
<dbReference type="CDD" id="cd02801">
    <property type="entry name" value="DUS_like_FMN"/>
    <property type="match status" value="1"/>
</dbReference>
<dbReference type="InterPro" id="IPR013785">
    <property type="entry name" value="Aldolase_TIM"/>
</dbReference>
<dbReference type="GO" id="GO:0000049">
    <property type="term" value="F:tRNA binding"/>
    <property type="evidence" value="ECO:0007669"/>
    <property type="project" value="UniProtKB-UniRule"/>
</dbReference>
<dbReference type="EC" id="1.3.1.91" evidence="10"/>
<dbReference type="InterPro" id="IPR001269">
    <property type="entry name" value="DUS_fam"/>
</dbReference>
<keyword evidence="8 10" id="KW-0560">Oxidoreductase</keyword>
<evidence type="ECO:0000259" key="14">
    <source>
        <dbReference type="Pfam" id="PF01207"/>
    </source>
</evidence>
<feature type="binding site" evidence="10 13">
    <location>
        <position position="177"/>
    </location>
    <ligand>
        <name>FMN</name>
        <dbReference type="ChEBI" id="CHEBI:58210"/>
    </ligand>
</feature>
<evidence type="ECO:0000313" key="15">
    <source>
        <dbReference type="EMBL" id="WZE38120.1"/>
    </source>
</evidence>
<comment type="caution">
    <text evidence="10">Lacks conserved residue(s) required for the propagation of feature annotation.</text>
</comment>
<keyword evidence="4 10" id="KW-0288">FMN</keyword>
<dbReference type="RefSeq" id="WP_208679095.1">
    <property type="nucleotide sequence ID" value="NZ_CP034671.2"/>
</dbReference>
<comment type="catalytic activity">
    <reaction evidence="10">
        <text>5,6-dihydrouridine(20) in tRNA + NADP(+) = uridine(20) in tRNA + NADPH + H(+)</text>
        <dbReference type="Rhea" id="RHEA:53336"/>
        <dbReference type="Rhea" id="RHEA-COMP:13533"/>
        <dbReference type="Rhea" id="RHEA-COMP:13534"/>
        <dbReference type="ChEBI" id="CHEBI:15378"/>
        <dbReference type="ChEBI" id="CHEBI:57783"/>
        <dbReference type="ChEBI" id="CHEBI:58349"/>
        <dbReference type="ChEBI" id="CHEBI:65315"/>
        <dbReference type="ChEBI" id="CHEBI:74443"/>
        <dbReference type="EC" id="1.3.1.91"/>
    </reaction>
</comment>
<feature type="site" description="Interacts with tRNA; defines subfamily-specific binding signature" evidence="10">
    <location>
        <position position="189"/>
    </location>
</feature>
<comment type="catalytic activity">
    <reaction evidence="10">
        <text>5,6-dihydrouridine(20) in tRNA + NAD(+) = uridine(20) in tRNA + NADH + H(+)</text>
        <dbReference type="Rhea" id="RHEA:53340"/>
        <dbReference type="Rhea" id="RHEA-COMP:13533"/>
        <dbReference type="Rhea" id="RHEA-COMP:13534"/>
        <dbReference type="ChEBI" id="CHEBI:15378"/>
        <dbReference type="ChEBI" id="CHEBI:57540"/>
        <dbReference type="ChEBI" id="CHEBI:57945"/>
        <dbReference type="ChEBI" id="CHEBI:65315"/>
        <dbReference type="ChEBI" id="CHEBI:74443"/>
        <dbReference type="EC" id="1.3.1.91"/>
    </reaction>
</comment>
<dbReference type="InterPro" id="IPR018517">
    <property type="entry name" value="tRNA_hU_synthase_CS"/>
</dbReference>
<evidence type="ECO:0000256" key="11">
    <source>
        <dbReference type="PIRNR" id="PIRNR006621"/>
    </source>
</evidence>
<accession>A0AAU6R594</accession>
<dbReference type="NCBIfam" id="TIGR00742">
    <property type="entry name" value="yjbN"/>
    <property type="match status" value="1"/>
</dbReference>
<evidence type="ECO:0000256" key="2">
    <source>
        <dbReference type="ARBA" id="ARBA00022555"/>
    </source>
</evidence>
<dbReference type="PANTHER" id="PTHR42907:SF1">
    <property type="entry name" value="FMN-LINKED OXIDOREDUCTASES SUPERFAMILY PROTEIN"/>
    <property type="match status" value="1"/>
</dbReference>
<dbReference type="GO" id="GO:0010181">
    <property type="term" value="F:FMN binding"/>
    <property type="evidence" value="ECO:0007669"/>
    <property type="project" value="UniProtKB-UniRule"/>
</dbReference>
<dbReference type="NCBIfam" id="NF008774">
    <property type="entry name" value="PRK11815.1"/>
    <property type="match status" value="1"/>
</dbReference>
<dbReference type="PROSITE" id="PS01136">
    <property type="entry name" value="UPF0034"/>
    <property type="match status" value="1"/>
</dbReference>
<evidence type="ECO:0000256" key="6">
    <source>
        <dbReference type="ARBA" id="ARBA00022857"/>
    </source>
</evidence>
<name>A0AAU6R594_SYNEL</name>
<protein>
    <recommendedName>
        <fullName evidence="10">tRNA-dihydrouridine(20/20a) synthase</fullName>
        <ecNumber evidence="10">1.3.1.91</ecNumber>
    </recommendedName>
    <alternativeName>
        <fullName evidence="10">DusA-like U20-specific dihydrouridine synthase</fullName>
        <shortName evidence="10">U20-specific Dus</shortName>
    </alternativeName>
</protein>
<feature type="domain" description="DUS-like FMN-binding" evidence="14">
    <location>
        <begin position="21"/>
        <end position="316"/>
    </location>
</feature>
<evidence type="ECO:0000256" key="3">
    <source>
        <dbReference type="ARBA" id="ARBA00022630"/>
    </source>
</evidence>
<feature type="site" description="Interacts with tRNA; defines subfamily-specific binding signature" evidence="10">
    <location>
        <position position="305"/>
    </location>
</feature>
<dbReference type="Pfam" id="PF01207">
    <property type="entry name" value="Dus"/>
    <property type="match status" value="1"/>
</dbReference>
<dbReference type="GO" id="GO:0050660">
    <property type="term" value="F:flavin adenine dinucleotide binding"/>
    <property type="evidence" value="ECO:0007669"/>
    <property type="project" value="InterPro"/>
</dbReference>
<dbReference type="GO" id="GO:0102264">
    <property type="term" value="F:tRNA-dihydrouridine20 synthase activity"/>
    <property type="evidence" value="ECO:0007669"/>
    <property type="project" value="UniProtKB-EC"/>
</dbReference>
<dbReference type="SUPFAM" id="SSF51395">
    <property type="entry name" value="FMN-linked oxidoreductases"/>
    <property type="match status" value="1"/>
</dbReference>
<dbReference type="InterPro" id="IPR004653">
    <property type="entry name" value="DusA"/>
</dbReference>
<comment type="similarity">
    <text evidence="11">Belongs to the dus family.</text>
</comment>
<evidence type="ECO:0000256" key="7">
    <source>
        <dbReference type="ARBA" id="ARBA00022884"/>
    </source>
</evidence>
<comment type="similarity">
    <text evidence="10">Belongs to the Dus family. DusA subfamily.</text>
</comment>
<dbReference type="InterPro" id="IPR035587">
    <property type="entry name" value="DUS-like_FMN-bd"/>
</dbReference>
<keyword evidence="13" id="KW-0547">Nucleotide-binding</keyword>
<keyword evidence="7 10" id="KW-0694">RNA-binding</keyword>
<keyword evidence="2 10" id="KW-0820">tRNA-binding</keyword>
<reference evidence="15" key="1">
    <citation type="submission" date="2024-01" db="EMBL/GenBank/DDBJ databases">
        <title>Synechococcus elongatus PCC 11802, a close yet different native of Synechococcus elongatus PCC 11801.</title>
        <authorList>
            <person name="Jaiswal D."/>
            <person name="Sengupta A."/>
            <person name="Sengupta S."/>
            <person name="Pakrasi H.B."/>
            <person name="Wangikar P."/>
        </authorList>
    </citation>
    <scope>NUCLEOTIDE SEQUENCE</scope>
    <source>
        <strain evidence="15">PCC 11802</strain>
    </source>
</reference>
<feature type="site" description="Interacts with tRNA" evidence="10">
    <location>
        <position position="192"/>
    </location>
</feature>
<evidence type="ECO:0000256" key="5">
    <source>
        <dbReference type="ARBA" id="ARBA00022694"/>
    </source>
</evidence>
<dbReference type="Gene3D" id="3.20.20.70">
    <property type="entry name" value="Aldolase class I"/>
    <property type="match status" value="1"/>
</dbReference>
<evidence type="ECO:0000256" key="12">
    <source>
        <dbReference type="PIRSR" id="PIRSR006621-1"/>
    </source>
</evidence>
<organism evidence="15">
    <name type="scientific">Synechococcus elongatus PCC 11802</name>
    <dbReference type="NCBI Taxonomy" id="2283154"/>
    <lineage>
        <taxon>Bacteria</taxon>
        <taxon>Bacillati</taxon>
        <taxon>Cyanobacteriota</taxon>
        <taxon>Cyanophyceae</taxon>
        <taxon>Synechococcales</taxon>
        <taxon>Synechococcaceae</taxon>
        <taxon>Synechococcus</taxon>
    </lineage>
</organism>
<dbReference type="PANTHER" id="PTHR42907">
    <property type="entry name" value="FMN-LINKED OXIDOREDUCTASES SUPERFAMILY PROTEIN"/>
    <property type="match status" value="1"/>
</dbReference>
<keyword evidence="5 10" id="KW-0819">tRNA processing</keyword>
<feature type="site" description="Interacts with tRNA" evidence="10">
    <location>
        <position position="103"/>
    </location>
</feature>
<evidence type="ECO:0000256" key="10">
    <source>
        <dbReference type="HAMAP-Rule" id="MF_02041"/>
    </source>
</evidence>
<dbReference type="HAMAP" id="MF_02041">
    <property type="entry name" value="DusA_subfam"/>
    <property type="match status" value="1"/>
</dbReference>
<feature type="binding site" evidence="10 13">
    <location>
        <position position="145"/>
    </location>
    <ligand>
        <name>FMN</name>
        <dbReference type="ChEBI" id="CHEBI:58210"/>
    </ligand>
</feature>
<feature type="binding site" evidence="10 13">
    <location>
        <position position="76"/>
    </location>
    <ligand>
        <name>FMN</name>
        <dbReference type="ChEBI" id="CHEBI:58210"/>
    </ligand>
</feature>
<feature type="binding site" evidence="10">
    <location>
        <begin position="23"/>
        <end position="25"/>
    </location>
    <ligand>
        <name>FMN</name>
        <dbReference type="ChEBI" id="CHEBI:58210"/>
    </ligand>
</feature>
<dbReference type="EMBL" id="CP034671">
    <property type="protein sequence ID" value="WZE38120.1"/>
    <property type="molecule type" value="Genomic_DNA"/>
</dbReference>
<evidence type="ECO:0000256" key="8">
    <source>
        <dbReference type="ARBA" id="ARBA00023002"/>
    </source>
</evidence>
<keyword evidence="6 10" id="KW-0521">NADP</keyword>
<comment type="catalytic activity">
    <reaction evidence="10">
        <text>5,6-dihydrouridine(20a) in tRNA + NADP(+) = uridine(20a) in tRNA + NADPH + H(+)</text>
        <dbReference type="Rhea" id="RHEA:53344"/>
        <dbReference type="Rhea" id="RHEA-COMP:13535"/>
        <dbReference type="Rhea" id="RHEA-COMP:13536"/>
        <dbReference type="ChEBI" id="CHEBI:15378"/>
        <dbReference type="ChEBI" id="CHEBI:57783"/>
        <dbReference type="ChEBI" id="CHEBI:58349"/>
        <dbReference type="ChEBI" id="CHEBI:65315"/>
        <dbReference type="ChEBI" id="CHEBI:74443"/>
    </reaction>
</comment>
<comment type="cofactor">
    <cofactor evidence="1 10 11 13">
        <name>FMN</name>
        <dbReference type="ChEBI" id="CHEBI:58210"/>
    </cofactor>
</comment>
<gene>
    <name evidence="15" type="primary">dusA</name>
    <name evidence="15" type="ORF">EKO22_06470</name>
</gene>
<evidence type="ECO:0000256" key="1">
    <source>
        <dbReference type="ARBA" id="ARBA00001917"/>
    </source>
</evidence>